<feature type="chain" id="PRO_5040855273" description="Transmembrane protein" evidence="1">
    <location>
        <begin position="22"/>
        <end position="136"/>
    </location>
</feature>
<sequence>MLFRPLFTTFFVLLLSFSARGASIGARSGQISGPDKATTQTIIQPQPVYDAASANALAPRVEQDHDTIPRLHETTIDWREDGSESLRLESLREAGFLPSSYHESDDPLPQFWPLFKVCIVSAIAICILKIIRDLKR</sequence>
<name>A0A9W4KQ91_9EURO</name>
<evidence type="ECO:0000313" key="2">
    <source>
        <dbReference type="EMBL" id="CAG8910106.1"/>
    </source>
</evidence>
<dbReference type="Proteomes" id="UP001154252">
    <property type="component" value="Unassembled WGS sequence"/>
</dbReference>
<dbReference type="EMBL" id="CAJVRC010000905">
    <property type="protein sequence ID" value="CAG8910106.1"/>
    <property type="molecule type" value="Genomic_DNA"/>
</dbReference>
<evidence type="ECO:0008006" key="4">
    <source>
        <dbReference type="Google" id="ProtNLM"/>
    </source>
</evidence>
<feature type="signal peptide" evidence="1">
    <location>
        <begin position="1"/>
        <end position="21"/>
    </location>
</feature>
<organism evidence="2 3">
    <name type="scientific">Penicillium egyptiacum</name>
    <dbReference type="NCBI Taxonomy" id="1303716"/>
    <lineage>
        <taxon>Eukaryota</taxon>
        <taxon>Fungi</taxon>
        <taxon>Dikarya</taxon>
        <taxon>Ascomycota</taxon>
        <taxon>Pezizomycotina</taxon>
        <taxon>Eurotiomycetes</taxon>
        <taxon>Eurotiomycetidae</taxon>
        <taxon>Eurotiales</taxon>
        <taxon>Aspergillaceae</taxon>
        <taxon>Penicillium</taxon>
    </lineage>
</organism>
<keyword evidence="3" id="KW-1185">Reference proteome</keyword>
<comment type="caution">
    <text evidence="2">The sequence shown here is derived from an EMBL/GenBank/DDBJ whole genome shotgun (WGS) entry which is preliminary data.</text>
</comment>
<protein>
    <recommendedName>
        <fullName evidence="4">Transmembrane protein</fullName>
    </recommendedName>
</protein>
<proteinExistence type="predicted"/>
<dbReference type="AlphaFoldDB" id="A0A9W4KQ91"/>
<gene>
    <name evidence="2" type="ORF">PEGY_LOCUS10909</name>
</gene>
<dbReference type="OrthoDB" id="4363690at2759"/>
<keyword evidence="1" id="KW-0732">Signal</keyword>
<evidence type="ECO:0000313" key="3">
    <source>
        <dbReference type="Proteomes" id="UP001154252"/>
    </source>
</evidence>
<evidence type="ECO:0000256" key="1">
    <source>
        <dbReference type="SAM" id="SignalP"/>
    </source>
</evidence>
<accession>A0A9W4KQ91</accession>
<reference evidence="2" key="1">
    <citation type="submission" date="2021-07" db="EMBL/GenBank/DDBJ databases">
        <authorList>
            <person name="Branca A.L. A."/>
        </authorList>
    </citation>
    <scope>NUCLEOTIDE SEQUENCE</scope>
</reference>